<dbReference type="Proteomes" id="UP001488838">
    <property type="component" value="Unassembled WGS sequence"/>
</dbReference>
<dbReference type="InterPro" id="IPR046369">
    <property type="entry name" value="MAML1-3"/>
</dbReference>
<dbReference type="AlphaFoldDB" id="A0AAW0I074"/>
<evidence type="ECO:0000313" key="3">
    <source>
        <dbReference type="Proteomes" id="UP001488838"/>
    </source>
</evidence>
<gene>
    <name evidence="2" type="ORF">U0070_010915</name>
</gene>
<feature type="region of interest" description="Disordered" evidence="1">
    <location>
        <begin position="290"/>
        <end position="354"/>
    </location>
</feature>
<feature type="compositionally biased region" description="Polar residues" evidence="1">
    <location>
        <begin position="320"/>
        <end position="354"/>
    </location>
</feature>
<comment type="caution">
    <text evidence="2">The sequence shown here is derived from an EMBL/GenBank/DDBJ whole genome shotgun (WGS) entry which is preliminary data.</text>
</comment>
<sequence length="410" mass="43721">MSNQQSLLSQQMMGKKQTLHRPAMEPKQQLLLQQQMLADSDQMNRHLTRPPPDYKDQRRNSGSLQPAAQYSGGSSTVNINSNQTLTNPVSTHTLLTPNSSLMPSTSHGMRVPLLSTAVQSMGVYGNLPCTQPATFNVTSAMNQLTQQRNTAPLITNQNNPLMPRPSPLGANNGNSVATFAAGAVGSSQQLRPNLPPSLAGMPAQRSSTVMITSNTTATNWASQDVAAKPQEALKSTGVRFPTGTPAAYTPNQSLQAGVGSQPFSQRAVAPPSQLTPAVQMRPMNQMNQALNGQTLGPLRGLNLRPSQLSSQSLSNMNPSGTGLNQARTGTSQPPSLTPNAFPSSNQSSRAFQGTDHSSDLAFDFLSQQTDNMGPALNSDADFIDSLLKTEPGNDDWMKDINLDEILGSNS</sequence>
<proteinExistence type="predicted"/>
<dbReference type="PANTHER" id="PTHR15692">
    <property type="entry name" value="MASTERMIND-LIKE"/>
    <property type="match status" value="1"/>
</dbReference>
<dbReference type="GO" id="GO:0003713">
    <property type="term" value="F:transcription coactivator activity"/>
    <property type="evidence" value="ECO:0007669"/>
    <property type="project" value="InterPro"/>
</dbReference>
<evidence type="ECO:0008006" key="4">
    <source>
        <dbReference type="Google" id="ProtNLM"/>
    </source>
</evidence>
<evidence type="ECO:0000256" key="1">
    <source>
        <dbReference type="SAM" id="MobiDB-lite"/>
    </source>
</evidence>
<evidence type="ECO:0000313" key="2">
    <source>
        <dbReference type="EMBL" id="KAK7807700.1"/>
    </source>
</evidence>
<feature type="region of interest" description="Disordered" evidence="1">
    <location>
        <begin position="1"/>
        <end position="22"/>
    </location>
</feature>
<organism evidence="2 3">
    <name type="scientific">Myodes glareolus</name>
    <name type="common">Bank vole</name>
    <name type="synonym">Clethrionomys glareolus</name>
    <dbReference type="NCBI Taxonomy" id="447135"/>
    <lineage>
        <taxon>Eukaryota</taxon>
        <taxon>Metazoa</taxon>
        <taxon>Chordata</taxon>
        <taxon>Craniata</taxon>
        <taxon>Vertebrata</taxon>
        <taxon>Euteleostomi</taxon>
        <taxon>Mammalia</taxon>
        <taxon>Eutheria</taxon>
        <taxon>Euarchontoglires</taxon>
        <taxon>Glires</taxon>
        <taxon>Rodentia</taxon>
        <taxon>Myomorpha</taxon>
        <taxon>Muroidea</taxon>
        <taxon>Cricetidae</taxon>
        <taxon>Arvicolinae</taxon>
        <taxon>Myodes</taxon>
    </lineage>
</organism>
<accession>A0AAW0I074</accession>
<feature type="compositionally biased region" description="Polar residues" evidence="1">
    <location>
        <begin position="60"/>
        <end position="83"/>
    </location>
</feature>
<keyword evidence="3" id="KW-1185">Reference proteome</keyword>
<dbReference type="GO" id="GO:0005654">
    <property type="term" value="C:nucleoplasm"/>
    <property type="evidence" value="ECO:0007669"/>
    <property type="project" value="TreeGrafter"/>
</dbReference>
<feature type="compositionally biased region" description="Low complexity" evidence="1">
    <location>
        <begin position="1"/>
        <end position="13"/>
    </location>
</feature>
<reference evidence="2 3" key="1">
    <citation type="journal article" date="2023" name="bioRxiv">
        <title>Conserved and derived expression patterns and positive selection on dental genes reveal complex evolutionary context of ever-growing rodent molars.</title>
        <authorList>
            <person name="Calamari Z.T."/>
            <person name="Song A."/>
            <person name="Cohen E."/>
            <person name="Akter M."/>
            <person name="Roy R.D."/>
            <person name="Hallikas O."/>
            <person name="Christensen M.M."/>
            <person name="Li P."/>
            <person name="Marangoni P."/>
            <person name="Jernvall J."/>
            <person name="Klein O.D."/>
        </authorList>
    </citation>
    <scope>NUCLEOTIDE SEQUENCE [LARGE SCALE GENOMIC DNA]</scope>
    <source>
        <strain evidence="2">V071</strain>
    </source>
</reference>
<feature type="region of interest" description="Disordered" evidence="1">
    <location>
        <begin position="44"/>
        <end position="83"/>
    </location>
</feature>
<name>A0AAW0I074_MYOGA</name>
<feature type="compositionally biased region" description="Low complexity" evidence="1">
    <location>
        <begin position="305"/>
        <end position="319"/>
    </location>
</feature>
<protein>
    <recommendedName>
        <fullName evidence="4">Mastermind-like protein 2</fullName>
    </recommendedName>
</protein>
<dbReference type="GO" id="GO:0007221">
    <property type="term" value="P:positive regulation of transcription of Notch receptor target"/>
    <property type="evidence" value="ECO:0007669"/>
    <property type="project" value="InterPro"/>
</dbReference>
<dbReference type="PANTHER" id="PTHR15692:SF9">
    <property type="entry name" value="MASTERMIND-LIKE PROTEIN 2"/>
    <property type="match status" value="1"/>
</dbReference>
<dbReference type="EMBL" id="JBBHLL010000264">
    <property type="protein sequence ID" value="KAK7807700.1"/>
    <property type="molecule type" value="Genomic_DNA"/>
</dbReference>